<dbReference type="EMBL" id="KE624283">
    <property type="protein sequence ID" value="EXC47100.1"/>
    <property type="molecule type" value="Genomic_DNA"/>
</dbReference>
<name>W9SF15_9ROSA</name>
<organism evidence="1 2">
    <name type="scientific">Morus notabilis</name>
    <dbReference type="NCBI Taxonomy" id="981085"/>
    <lineage>
        <taxon>Eukaryota</taxon>
        <taxon>Viridiplantae</taxon>
        <taxon>Streptophyta</taxon>
        <taxon>Embryophyta</taxon>
        <taxon>Tracheophyta</taxon>
        <taxon>Spermatophyta</taxon>
        <taxon>Magnoliopsida</taxon>
        <taxon>eudicotyledons</taxon>
        <taxon>Gunneridae</taxon>
        <taxon>Pentapetalae</taxon>
        <taxon>rosids</taxon>
        <taxon>fabids</taxon>
        <taxon>Rosales</taxon>
        <taxon>Moraceae</taxon>
        <taxon>Moreae</taxon>
        <taxon>Morus</taxon>
    </lineage>
</organism>
<accession>W9SF15</accession>
<gene>
    <name evidence="1" type="ORF">L484_000228</name>
</gene>
<reference evidence="2" key="1">
    <citation type="submission" date="2013-01" db="EMBL/GenBank/DDBJ databases">
        <title>Draft Genome Sequence of a Mulberry Tree, Morus notabilis C.K. Schneid.</title>
        <authorList>
            <person name="He N."/>
            <person name="Zhao S."/>
        </authorList>
    </citation>
    <scope>NUCLEOTIDE SEQUENCE</scope>
</reference>
<protein>
    <submittedName>
        <fullName evidence="1">Uncharacterized protein</fullName>
    </submittedName>
</protein>
<keyword evidence="2" id="KW-1185">Reference proteome</keyword>
<sequence length="113" mass="12556">MANKDLFASVVSDLKTYAGNDPLLPWIWYNHIPKSHSIPPLSPSLRHFYFLNLIMVLLLQRNPKVESLVAASTSEGKAPQVSSEMHADLRVRSALPKRLAVPSRLVTVGITKP</sequence>
<dbReference type="AlphaFoldDB" id="W9SF15"/>
<evidence type="ECO:0000313" key="1">
    <source>
        <dbReference type="EMBL" id="EXC47100.1"/>
    </source>
</evidence>
<evidence type="ECO:0000313" key="2">
    <source>
        <dbReference type="Proteomes" id="UP000030645"/>
    </source>
</evidence>
<dbReference type="Proteomes" id="UP000030645">
    <property type="component" value="Unassembled WGS sequence"/>
</dbReference>
<proteinExistence type="predicted"/>